<protein>
    <submittedName>
        <fullName evidence="2">Type IX secretion system PorP/SprF family membrane protein</fullName>
    </submittedName>
</protein>
<comment type="caution">
    <text evidence="2">The sequence shown here is derived from an EMBL/GenBank/DDBJ whole genome shotgun (WGS) entry which is preliminary data.</text>
</comment>
<reference evidence="2 3" key="1">
    <citation type="submission" date="2018-07" db="EMBL/GenBank/DDBJ databases">
        <title>Leeuwenhoekiella genomics.</title>
        <authorList>
            <person name="Tahon G."/>
            <person name="Willems A."/>
        </authorList>
    </citation>
    <scope>NUCLEOTIDE SEQUENCE [LARGE SCALE GENOMIC DNA]</scope>
    <source>
        <strain evidence="2 3">R-50232</strain>
    </source>
</reference>
<dbReference type="EMBL" id="QOVI01000009">
    <property type="protein sequence ID" value="RXG11720.1"/>
    <property type="molecule type" value="Genomic_DNA"/>
</dbReference>
<feature type="signal peptide" evidence="1">
    <location>
        <begin position="1"/>
        <end position="24"/>
    </location>
</feature>
<organism evidence="2 3">
    <name type="scientific">Leeuwenhoekiella aestuarii</name>
    <dbReference type="NCBI Taxonomy" id="2249426"/>
    <lineage>
        <taxon>Bacteria</taxon>
        <taxon>Pseudomonadati</taxon>
        <taxon>Bacteroidota</taxon>
        <taxon>Flavobacteriia</taxon>
        <taxon>Flavobacteriales</taxon>
        <taxon>Flavobacteriaceae</taxon>
        <taxon>Leeuwenhoekiella</taxon>
    </lineage>
</organism>
<name>A0A4Q0NPK4_9FLAO</name>
<gene>
    <name evidence="2" type="ORF">DSM04_10945</name>
</gene>
<dbReference type="OrthoDB" id="1114455at2"/>
<proteinExistence type="predicted"/>
<dbReference type="InterPro" id="IPR019861">
    <property type="entry name" value="PorP/SprF_Bacteroidetes"/>
</dbReference>
<evidence type="ECO:0000256" key="1">
    <source>
        <dbReference type="SAM" id="SignalP"/>
    </source>
</evidence>
<accession>A0A4Q0NPK4</accession>
<feature type="chain" id="PRO_5020581969" evidence="1">
    <location>
        <begin position="25"/>
        <end position="307"/>
    </location>
</feature>
<dbReference type="Proteomes" id="UP000289821">
    <property type="component" value="Unassembled WGS sequence"/>
</dbReference>
<keyword evidence="3" id="KW-1185">Reference proteome</keyword>
<evidence type="ECO:0000313" key="3">
    <source>
        <dbReference type="Proteomes" id="UP000289821"/>
    </source>
</evidence>
<keyword evidence="1" id="KW-0732">Signal</keyword>
<dbReference type="NCBIfam" id="TIGR03519">
    <property type="entry name" value="T9SS_PorP_fam"/>
    <property type="match status" value="1"/>
</dbReference>
<dbReference type="RefSeq" id="WP_128762720.1">
    <property type="nucleotide sequence ID" value="NZ_QOVI01000009.1"/>
</dbReference>
<dbReference type="Pfam" id="PF11751">
    <property type="entry name" value="PorP_SprF"/>
    <property type="match status" value="1"/>
</dbReference>
<evidence type="ECO:0000313" key="2">
    <source>
        <dbReference type="EMBL" id="RXG11720.1"/>
    </source>
</evidence>
<dbReference type="AlphaFoldDB" id="A0A4Q0NPK4"/>
<sequence length="307" mass="33929">MKINTLTFVAILLLAPFWPTHSLAQQQPVFSEYNYNTIILNPAHAGYYNNSEFTLSNQNSYSGFDGAPATFNATLNLTLDNENVGLGGGFLSDQIGVTSINSAFVSYAYKLYFGQQAQAPRYHNYNPNIFSFGITAGIFNYTENLTELGITDDPNFQQDIKGTVPTVGMGILFNRNQLYAGLSVPNLLGNSLAPDDSIEINTAAYAYAGYRIYTGVFDELEIKPNFLLRYETGAPLSIDINTIFNYKNLVEFGGGYRTSSAVNVLAGVYLFNNLRFVYNYTMPLRESPLPATHGLVLSVRLGEGYSR</sequence>